<evidence type="ECO:0000313" key="11">
    <source>
        <dbReference type="EMBL" id="MCC0176022.1"/>
    </source>
</evidence>
<feature type="domain" description="Protein kinase" evidence="10">
    <location>
        <begin position="7"/>
        <end position="260"/>
    </location>
</feature>
<dbReference type="PANTHER" id="PTHR24363">
    <property type="entry name" value="SERINE/THREONINE PROTEIN KINASE"/>
    <property type="match status" value="1"/>
</dbReference>
<dbReference type="AlphaFoldDB" id="A0A964FEL2"/>
<keyword evidence="3" id="KW-0808">Transferase</keyword>
<keyword evidence="6" id="KW-0067">ATP-binding</keyword>
<dbReference type="InterPro" id="IPR008271">
    <property type="entry name" value="Ser/Thr_kinase_AS"/>
</dbReference>
<reference evidence="11" key="1">
    <citation type="journal article" date="2021" name="Antonie Van Leeuwenhoek">
        <title>Draft genome and description of Waterburya agarophytonicola gen. nov. sp. nov. (Pleurocapsales, Cyanobacteria): a seaweed symbiont.</title>
        <authorList>
            <person name="Bonthond G."/>
            <person name="Shalygin S."/>
            <person name="Bayer T."/>
            <person name="Weinberger F."/>
        </authorList>
    </citation>
    <scope>NUCLEOTIDE SEQUENCE</scope>
    <source>
        <strain evidence="11">KI4</strain>
    </source>
</reference>
<dbReference type="PROSITE" id="PS00108">
    <property type="entry name" value="PROTEIN_KINASE_ST"/>
    <property type="match status" value="1"/>
</dbReference>
<proteinExistence type="predicted"/>
<evidence type="ECO:0000256" key="6">
    <source>
        <dbReference type="ARBA" id="ARBA00022840"/>
    </source>
</evidence>
<evidence type="ECO:0000256" key="3">
    <source>
        <dbReference type="ARBA" id="ARBA00022679"/>
    </source>
</evidence>
<dbReference type="GO" id="GO:0004674">
    <property type="term" value="F:protein serine/threonine kinase activity"/>
    <property type="evidence" value="ECO:0007669"/>
    <property type="project" value="UniProtKB-KW"/>
</dbReference>
<keyword evidence="2 11" id="KW-0723">Serine/threonine-protein kinase</keyword>
<dbReference type="Gene3D" id="3.30.200.20">
    <property type="entry name" value="Phosphorylase Kinase, domain 1"/>
    <property type="match status" value="1"/>
</dbReference>
<evidence type="ECO:0000256" key="1">
    <source>
        <dbReference type="ARBA" id="ARBA00012513"/>
    </source>
</evidence>
<dbReference type="InterPro" id="IPR011009">
    <property type="entry name" value="Kinase-like_dom_sf"/>
</dbReference>
<evidence type="ECO:0000256" key="5">
    <source>
        <dbReference type="ARBA" id="ARBA00022777"/>
    </source>
</evidence>
<dbReference type="PROSITE" id="PS50011">
    <property type="entry name" value="PROTEIN_KINASE_DOM"/>
    <property type="match status" value="1"/>
</dbReference>
<evidence type="ECO:0000256" key="7">
    <source>
        <dbReference type="ARBA" id="ARBA00047899"/>
    </source>
</evidence>
<dbReference type="GO" id="GO:0005524">
    <property type="term" value="F:ATP binding"/>
    <property type="evidence" value="ECO:0007669"/>
    <property type="project" value="UniProtKB-KW"/>
</dbReference>
<keyword evidence="12" id="KW-1185">Reference proteome</keyword>
<comment type="catalytic activity">
    <reaction evidence="8">
        <text>L-seryl-[protein] + ATP = O-phospho-L-seryl-[protein] + ADP + H(+)</text>
        <dbReference type="Rhea" id="RHEA:17989"/>
        <dbReference type="Rhea" id="RHEA-COMP:9863"/>
        <dbReference type="Rhea" id="RHEA-COMP:11604"/>
        <dbReference type="ChEBI" id="CHEBI:15378"/>
        <dbReference type="ChEBI" id="CHEBI:29999"/>
        <dbReference type="ChEBI" id="CHEBI:30616"/>
        <dbReference type="ChEBI" id="CHEBI:83421"/>
        <dbReference type="ChEBI" id="CHEBI:456216"/>
        <dbReference type="EC" id="2.7.11.1"/>
    </reaction>
</comment>
<dbReference type="InterPro" id="IPR011990">
    <property type="entry name" value="TPR-like_helical_dom_sf"/>
</dbReference>
<dbReference type="InterPro" id="IPR000719">
    <property type="entry name" value="Prot_kinase_dom"/>
</dbReference>
<dbReference type="CDD" id="cd14014">
    <property type="entry name" value="STKc_PknB_like"/>
    <property type="match status" value="1"/>
</dbReference>
<keyword evidence="9" id="KW-0472">Membrane</keyword>
<dbReference type="Gene3D" id="1.10.510.10">
    <property type="entry name" value="Transferase(Phosphotransferase) domain 1"/>
    <property type="match status" value="1"/>
</dbReference>
<dbReference type="SMART" id="SM00220">
    <property type="entry name" value="S_TKc"/>
    <property type="match status" value="1"/>
</dbReference>
<dbReference type="PANTHER" id="PTHR24363:SF0">
    <property type="entry name" value="SERINE_THREONINE KINASE LIKE DOMAIN CONTAINING 1"/>
    <property type="match status" value="1"/>
</dbReference>
<dbReference type="Proteomes" id="UP000729733">
    <property type="component" value="Unassembled WGS sequence"/>
</dbReference>
<evidence type="ECO:0000256" key="4">
    <source>
        <dbReference type="ARBA" id="ARBA00022741"/>
    </source>
</evidence>
<name>A0A964FEL2_9CYAN</name>
<sequence length="489" mass="55191">MDRIENYQIIRELGRNREGGRISYLAESIDSKQKVVIKQFRFVQENASWQGFKTYQREIEILQEINHPRIPQYFDSFETEDGFCMVQEYKDAPSLATRSSFTPQEIQQITVSILEILVDLQQRLPPIIHRDIKPENILVDEEDNAYLIDFGLARIHNQDMAMSSVIAGTPGFMPPEELFNRPLTKASDLYSVGATAIALITKTPPSKLSNLIDDNYQFQFAHLLSGINPDFIDWLKKMVAPNLKDRFANAKDALAGLKAIDITGISAFKIPDKQVNHNNIAIALTSITAAILTIISIAIALKPPSKTTVTKQVTVTKTPTKPVKSNLTPEQQWFKSIKSRCNAVEVVTAMRNTSYPKTQTGVGYAASCYALAGRIDLADKIIQELPTRQQVYAAEVVFNIGHPVADAGDDRSAGPIMDLVLRYWSENYMALYHGGMSAYVLDDYPKAKKHLEEFLRIYQRQDYWTNKAKNALSRMEQNIPADESFSVHH</sequence>
<evidence type="ECO:0000256" key="2">
    <source>
        <dbReference type="ARBA" id="ARBA00022527"/>
    </source>
</evidence>
<comment type="catalytic activity">
    <reaction evidence="7">
        <text>L-threonyl-[protein] + ATP = O-phospho-L-threonyl-[protein] + ADP + H(+)</text>
        <dbReference type="Rhea" id="RHEA:46608"/>
        <dbReference type="Rhea" id="RHEA-COMP:11060"/>
        <dbReference type="Rhea" id="RHEA-COMP:11605"/>
        <dbReference type="ChEBI" id="CHEBI:15378"/>
        <dbReference type="ChEBI" id="CHEBI:30013"/>
        <dbReference type="ChEBI" id="CHEBI:30616"/>
        <dbReference type="ChEBI" id="CHEBI:61977"/>
        <dbReference type="ChEBI" id="CHEBI:456216"/>
        <dbReference type="EC" id="2.7.11.1"/>
    </reaction>
</comment>
<dbReference type="Gene3D" id="1.25.40.10">
    <property type="entry name" value="Tetratricopeptide repeat domain"/>
    <property type="match status" value="1"/>
</dbReference>
<dbReference type="EC" id="2.7.11.1" evidence="1"/>
<evidence type="ECO:0000256" key="8">
    <source>
        <dbReference type="ARBA" id="ARBA00048679"/>
    </source>
</evidence>
<keyword evidence="5 11" id="KW-0418">Kinase</keyword>
<feature type="transmembrane region" description="Helical" evidence="9">
    <location>
        <begin position="280"/>
        <end position="301"/>
    </location>
</feature>
<dbReference type="SUPFAM" id="SSF56112">
    <property type="entry name" value="Protein kinase-like (PK-like)"/>
    <property type="match status" value="1"/>
</dbReference>
<comment type="caution">
    <text evidence="11">The sequence shown here is derived from an EMBL/GenBank/DDBJ whole genome shotgun (WGS) entry which is preliminary data.</text>
</comment>
<dbReference type="EMBL" id="JADWDC010000005">
    <property type="protein sequence ID" value="MCC0176022.1"/>
    <property type="molecule type" value="Genomic_DNA"/>
</dbReference>
<protein>
    <recommendedName>
        <fullName evidence="1">non-specific serine/threonine protein kinase</fullName>
        <ecNumber evidence="1">2.7.11.1</ecNumber>
    </recommendedName>
</protein>
<evidence type="ECO:0000256" key="9">
    <source>
        <dbReference type="SAM" id="Phobius"/>
    </source>
</evidence>
<keyword evidence="4" id="KW-0547">Nucleotide-binding</keyword>
<dbReference type="SUPFAM" id="SSF48452">
    <property type="entry name" value="TPR-like"/>
    <property type="match status" value="1"/>
</dbReference>
<keyword evidence="9" id="KW-1133">Transmembrane helix</keyword>
<evidence type="ECO:0000313" key="12">
    <source>
        <dbReference type="Proteomes" id="UP000729733"/>
    </source>
</evidence>
<dbReference type="RefSeq" id="WP_229639058.1">
    <property type="nucleotide sequence ID" value="NZ_JADWDC010000005.1"/>
</dbReference>
<dbReference type="Pfam" id="PF00069">
    <property type="entry name" value="Pkinase"/>
    <property type="match status" value="1"/>
</dbReference>
<keyword evidence="9" id="KW-0812">Transmembrane</keyword>
<evidence type="ECO:0000259" key="10">
    <source>
        <dbReference type="PROSITE" id="PS50011"/>
    </source>
</evidence>
<gene>
    <name evidence="11" type="ORF">I4641_03385</name>
</gene>
<organism evidence="11 12">
    <name type="scientific">Waterburya agarophytonicola KI4</name>
    <dbReference type="NCBI Taxonomy" id="2874699"/>
    <lineage>
        <taxon>Bacteria</taxon>
        <taxon>Bacillati</taxon>
        <taxon>Cyanobacteriota</taxon>
        <taxon>Cyanophyceae</taxon>
        <taxon>Pleurocapsales</taxon>
        <taxon>Hyellaceae</taxon>
        <taxon>Waterburya</taxon>
        <taxon>Waterburya agarophytonicola</taxon>
    </lineage>
</organism>
<accession>A0A964FEL2</accession>